<gene>
    <name evidence="2" type="ORF">EUGRSUZ_F03517</name>
</gene>
<dbReference type="InParanoid" id="A0A059BVX2"/>
<dbReference type="Gramene" id="KCW70262">
    <property type="protein sequence ID" value="KCW70262"/>
    <property type="gene ID" value="EUGRSUZ_F03517"/>
</dbReference>
<name>A0A059BVX2_EUCGR</name>
<dbReference type="AlphaFoldDB" id="A0A059BVX2"/>
<keyword evidence="1" id="KW-0812">Transmembrane</keyword>
<evidence type="ECO:0000313" key="2">
    <source>
        <dbReference type="EMBL" id="KCW70262.1"/>
    </source>
</evidence>
<dbReference type="OMA" id="HLSYVYI"/>
<feature type="transmembrane region" description="Helical" evidence="1">
    <location>
        <begin position="12"/>
        <end position="35"/>
    </location>
</feature>
<dbReference type="eggNOG" id="ENOG502S7QV">
    <property type="taxonomic scope" value="Eukaryota"/>
</dbReference>
<organism evidence="2">
    <name type="scientific">Eucalyptus grandis</name>
    <name type="common">Flooded gum</name>
    <dbReference type="NCBI Taxonomy" id="71139"/>
    <lineage>
        <taxon>Eukaryota</taxon>
        <taxon>Viridiplantae</taxon>
        <taxon>Streptophyta</taxon>
        <taxon>Embryophyta</taxon>
        <taxon>Tracheophyta</taxon>
        <taxon>Spermatophyta</taxon>
        <taxon>Magnoliopsida</taxon>
        <taxon>eudicotyledons</taxon>
        <taxon>Gunneridae</taxon>
        <taxon>Pentapetalae</taxon>
        <taxon>rosids</taxon>
        <taxon>malvids</taxon>
        <taxon>Myrtales</taxon>
        <taxon>Myrtaceae</taxon>
        <taxon>Myrtoideae</taxon>
        <taxon>Eucalypteae</taxon>
        <taxon>Eucalyptus</taxon>
    </lineage>
</organism>
<keyword evidence="1" id="KW-1133">Transmembrane helix</keyword>
<protein>
    <submittedName>
        <fullName evidence="2">Uncharacterized protein</fullName>
    </submittedName>
</protein>
<reference evidence="2" key="1">
    <citation type="submission" date="2013-07" db="EMBL/GenBank/DDBJ databases">
        <title>The genome of Eucalyptus grandis.</title>
        <authorList>
            <person name="Schmutz J."/>
            <person name="Hayes R."/>
            <person name="Myburg A."/>
            <person name="Tuskan G."/>
            <person name="Grattapaglia D."/>
            <person name="Rokhsar D.S."/>
        </authorList>
    </citation>
    <scope>NUCLEOTIDE SEQUENCE</scope>
    <source>
        <tissue evidence="2">Leaf extractions</tissue>
    </source>
</reference>
<dbReference type="EMBL" id="KK198758">
    <property type="protein sequence ID" value="KCW70262.1"/>
    <property type="molecule type" value="Genomic_DNA"/>
</dbReference>
<evidence type="ECO:0000256" key="1">
    <source>
        <dbReference type="SAM" id="Phobius"/>
    </source>
</evidence>
<proteinExistence type="predicted"/>
<sequence length="66" mass="7453">MGFCYPSSPKKMAMTAGMFATGAGLFAYGLHLWYVNVAPQRARIQARSEFVKERFRQKYGKETGRG</sequence>
<keyword evidence="1" id="KW-0472">Membrane</keyword>
<accession>A0A059BVX2</accession>